<dbReference type="EMBL" id="BJYU01000020">
    <property type="protein sequence ID" value="GEO14170.1"/>
    <property type="molecule type" value="Genomic_DNA"/>
</dbReference>
<dbReference type="AlphaFoldDB" id="A0A512BQE5"/>
<accession>A0A512BQE5</accession>
<organism evidence="1 2">
    <name type="scientific">Microvirga aerophila</name>
    <dbReference type="NCBI Taxonomy" id="670291"/>
    <lineage>
        <taxon>Bacteria</taxon>
        <taxon>Pseudomonadati</taxon>
        <taxon>Pseudomonadota</taxon>
        <taxon>Alphaproteobacteria</taxon>
        <taxon>Hyphomicrobiales</taxon>
        <taxon>Methylobacteriaceae</taxon>
        <taxon>Microvirga</taxon>
    </lineage>
</organism>
<gene>
    <name evidence="1" type="ORF">MAE02_18660</name>
</gene>
<dbReference type="OrthoDB" id="9804182at2"/>
<reference evidence="1 2" key="1">
    <citation type="submission" date="2019-07" db="EMBL/GenBank/DDBJ databases">
        <title>Whole genome shotgun sequence of Microvirga aerophila NBRC 106136.</title>
        <authorList>
            <person name="Hosoyama A."/>
            <person name="Uohara A."/>
            <person name="Ohji S."/>
            <person name="Ichikawa N."/>
        </authorList>
    </citation>
    <scope>NUCLEOTIDE SEQUENCE [LARGE SCALE GENOMIC DNA]</scope>
    <source>
        <strain evidence="1 2">NBRC 106136</strain>
    </source>
</reference>
<dbReference type="InterPro" id="IPR028994">
    <property type="entry name" value="Integrin_alpha_N"/>
</dbReference>
<comment type="caution">
    <text evidence="1">The sequence shown here is derived from an EMBL/GenBank/DDBJ whole genome shotgun (WGS) entry which is preliminary data.</text>
</comment>
<sequence>MALSVLAAGAQAQSASQSPVNIRPDAVLSAVTSDWNGDGRMDRAVLVEGQEDQADLYIYVSADDPNGGERRNLALAKTGAAWKGAMWGTQPSLDLNPKGSLLLKSGNDAIGRSRWSQTLTIVYRNGEFLVAGVTFDSRDTLEPKAGRHCDLNLLTGQGIRDGKALKAAVKQIRLADWSDDKRPKECEI</sequence>
<evidence type="ECO:0000313" key="1">
    <source>
        <dbReference type="EMBL" id="GEO14170.1"/>
    </source>
</evidence>
<protein>
    <recommendedName>
        <fullName evidence="3">VCBS repeat-containing protein</fullName>
    </recommendedName>
</protein>
<name>A0A512BQE5_9HYPH</name>
<evidence type="ECO:0008006" key="3">
    <source>
        <dbReference type="Google" id="ProtNLM"/>
    </source>
</evidence>
<keyword evidence="2" id="KW-1185">Reference proteome</keyword>
<proteinExistence type="predicted"/>
<dbReference type="Proteomes" id="UP000321085">
    <property type="component" value="Unassembled WGS sequence"/>
</dbReference>
<evidence type="ECO:0000313" key="2">
    <source>
        <dbReference type="Proteomes" id="UP000321085"/>
    </source>
</evidence>
<dbReference type="SUPFAM" id="SSF69318">
    <property type="entry name" value="Integrin alpha N-terminal domain"/>
    <property type="match status" value="1"/>
</dbReference>